<dbReference type="EMBL" id="FXAU01000005">
    <property type="protein sequence ID" value="SMG38985.1"/>
    <property type="molecule type" value="Genomic_DNA"/>
</dbReference>
<evidence type="ECO:0008006" key="3">
    <source>
        <dbReference type="Google" id="ProtNLM"/>
    </source>
</evidence>
<evidence type="ECO:0000313" key="2">
    <source>
        <dbReference type="Proteomes" id="UP000192980"/>
    </source>
</evidence>
<protein>
    <recommendedName>
        <fullName evidence="3">DUF2490 domain-containing protein</fullName>
    </recommendedName>
</protein>
<sequence>MYLKSISRKVGLVFMVLIGTWNITNAQISPPGLGKAKTAFWAAFGVRKKLDSLGTKQHMTYIGLGRKSTPEANNPFSNQAILVLNHEYYHRFTKHQQYSYALSYRRQNAYASSAPYDGEGVEQEFRAYGRYAYIIPAGRWKWTNTVRQEFRKFFTSDFGKAEENFQLRTRIKSQLVYTLSSKNKQSLALSAEGLLATSAMNEAEKQWTPYAYKETRLGIYYQFKIPRSDLSMDVGYVNNLIRGNHQAKAGIHYLAMDLVWDLPFHDKP</sequence>
<organism evidence="1 2">
    <name type="scientific">Sphingobacterium psychroaquaticum</name>
    <dbReference type="NCBI Taxonomy" id="561061"/>
    <lineage>
        <taxon>Bacteria</taxon>
        <taxon>Pseudomonadati</taxon>
        <taxon>Bacteroidota</taxon>
        <taxon>Sphingobacteriia</taxon>
        <taxon>Sphingobacteriales</taxon>
        <taxon>Sphingobacteriaceae</taxon>
        <taxon>Sphingobacterium</taxon>
    </lineage>
</organism>
<evidence type="ECO:0000313" key="1">
    <source>
        <dbReference type="EMBL" id="SMG38985.1"/>
    </source>
</evidence>
<gene>
    <name evidence="1" type="ORF">SAMN05660862_2730</name>
</gene>
<reference evidence="1 2" key="1">
    <citation type="submission" date="2017-04" db="EMBL/GenBank/DDBJ databases">
        <authorList>
            <person name="Afonso C.L."/>
            <person name="Miller P.J."/>
            <person name="Scott M.A."/>
            <person name="Spackman E."/>
            <person name="Goraichik I."/>
            <person name="Dimitrov K.M."/>
            <person name="Suarez D.L."/>
            <person name="Swayne D.E."/>
        </authorList>
    </citation>
    <scope>NUCLEOTIDE SEQUENCE [LARGE SCALE GENOMIC DNA]</scope>
    <source>
        <strain evidence="1 2">DSM 22418</strain>
    </source>
</reference>
<keyword evidence="2" id="KW-1185">Reference proteome</keyword>
<dbReference type="Pfam" id="PF10677">
    <property type="entry name" value="DUF2490"/>
    <property type="match status" value="1"/>
</dbReference>
<dbReference type="InterPro" id="IPR019619">
    <property type="entry name" value="DUF2490"/>
</dbReference>
<dbReference type="OrthoDB" id="661329at2"/>
<dbReference type="RefSeq" id="WP_085473467.1">
    <property type="nucleotide sequence ID" value="NZ_FXAU01000005.1"/>
</dbReference>
<dbReference type="Proteomes" id="UP000192980">
    <property type="component" value="Unassembled WGS sequence"/>
</dbReference>
<dbReference type="AlphaFoldDB" id="A0A1X7KEW6"/>
<name>A0A1X7KEW6_9SPHI</name>
<dbReference type="STRING" id="561061.SAMN05660862_2730"/>
<proteinExistence type="predicted"/>
<accession>A0A1X7KEW6</accession>